<dbReference type="EMBL" id="UGQA01000001">
    <property type="protein sequence ID" value="STY95396.1"/>
    <property type="molecule type" value="Genomic_DNA"/>
</dbReference>
<dbReference type="Pfam" id="PF25642">
    <property type="entry name" value="DUF7944"/>
    <property type="match status" value="1"/>
</dbReference>
<dbReference type="AlphaFoldDB" id="A0A378Q4E1"/>
<keyword evidence="1" id="KW-0732">Signal</keyword>
<name>A0A378Q4E1_9GAMM</name>
<dbReference type="Proteomes" id="UP000255193">
    <property type="component" value="Unassembled WGS sequence"/>
</dbReference>
<evidence type="ECO:0000313" key="3">
    <source>
        <dbReference type="EMBL" id="STY95396.1"/>
    </source>
</evidence>
<accession>A0A378Q4E1</accession>
<reference evidence="3 4" key="1">
    <citation type="submission" date="2018-06" db="EMBL/GenBank/DDBJ databases">
        <authorList>
            <consortium name="Pathogen Informatics"/>
            <person name="Doyle S."/>
        </authorList>
    </citation>
    <scope>NUCLEOTIDE SEQUENCE [LARGE SCALE GENOMIC DNA]</scope>
    <source>
        <strain evidence="3 4">NCTC11091</strain>
    </source>
</reference>
<gene>
    <name evidence="3" type="ORF">NCTC11091_01190</name>
</gene>
<evidence type="ECO:0000313" key="4">
    <source>
        <dbReference type="Proteomes" id="UP000255193"/>
    </source>
</evidence>
<organism evidence="3 4">
    <name type="scientific">Faucicola atlantae</name>
    <dbReference type="NCBI Taxonomy" id="34059"/>
    <lineage>
        <taxon>Bacteria</taxon>
        <taxon>Pseudomonadati</taxon>
        <taxon>Pseudomonadota</taxon>
        <taxon>Gammaproteobacteria</taxon>
        <taxon>Moraxellales</taxon>
        <taxon>Moraxellaceae</taxon>
        <taxon>Faucicola</taxon>
    </lineage>
</organism>
<sequence>MQHRRLFSAFSLAVMATIAVLPAHAASKKAKPVAQPVSQAADSQAQNPNHVTIDLSEVGPTKNEVAMLQVISEMCPPMLNAKQRTNFAKAYNTELQNLMPTISEPKAAVQYLSTQADYQQILNDTRQWLLSFPKADNQQMCFELAESGMGE</sequence>
<feature type="signal peptide" evidence="1">
    <location>
        <begin position="1"/>
        <end position="25"/>
    </location>
</feature>
<protein>
    <recommendedName>
        <fullName evidence="2">DUF7944 domain-containing protein</fullName>
    </recommendedName>
</protein>
<evidence type="ECO:0000259" key="2">
    <source>
        <dbReference type="Pfam" id="PF25642"/>
    </source>
</evidence>
<feature type="domain" description="DUF7944" evidence="2">
    <location>
        <begin position="61"/>
        <end position="144"/>
    </location>
</feature>
<dbReference type="RefSeq" id="WP_211269863.1">
    <property type="nucleotide sequence ID" value="NZ_CP171125.1"/>
</dbReference>
<proteinExistence type="predicted"/>
<feature type="chain" id="PRO_5017020243" description="DUF7944 domain-containing protein" evidence="1">
    <location>
        <begin position="26"/>
        <end position="151"/>
    </location>
</feature>
<dbReference type="NCBIfam" id="NF047330">
    <property type="entry name" value="MCR_0457_fam"/>
    <property type="match status" value="1"/>
</dbReference>
<dbReference type="InterPro" id="IPR057704">
    <property type="entry name" value="DUF7944"/>
</dbReference>
<evidence type="ECO:0000256" key="1">
    <source>
        <dbReference type="SAM" id="SignalP"/>
    </source>
</evidence>